<evidence type="ECO:0000313" key="2">
    <source>
        <dbReference type="EMBL" id="CAK0851469.1"/>
    </source>
</evidence>
<reference evidence="2" key="1">
    <citation type="submission" date="2023-10" db="EMBL/GenBank/DDBJ databases">
        <authorList>
            <person name="Chen Y."/>
            <person name="Shah S."/>
            <person name="Dougan E. K."/>
            <person name="Thang M."/>
            <person name="Chan C."/>
        </authorList>
    </citation>
    <scope>NUCLEOTIDE SEQUENCE [LARGE SCALE GENOMIC DNA]</scope>
</reference>
<dbReference type="Proteomes" id="UP001189429">
    <property type="component" value="Unassembled WGS sequence"/>
</dbReference>
<dbReference type="EMBL" id="CAUYUJ010015243">
    <property type="protein sequence ID" value="CAK0851469.1"/>
    <property type="molecule type" value="Genomic_DNA"/>
</dbReference>
<feature type="transmembrane region" description="Helical" evidence="1">
    <location>
        <begin position="59"/>
        <end position="76"/>
    </location>
</feature>
<sequence length="154" mass="16478">EEEGSDQTALPGHQLDEEDADVRLLLSRRGEAGAAKGSTVRLFGRDFDVSALEWDAKRAMLAVAAMGGMWALVGLLERLDRRTSIGGETSAQTFRGGRCSTDAAARSGDRHGWIILEGLVRTHPRRGLRSSGIGTFLAAPRHRLRAGKCGPSPG</sequence>
<evidence type="ECO:0000313" key="3">
    <source>
        <dbReference type="Proteomes" id="UP001189429"/>
    </source>
</evidence>
<gene>
    <name evidence="2" type="ORF">PCOR1329_LOCUS43622</name>
</gene>
<protein>
    <recommendedName>
        <fullName evidence="4">RING-type E3 ubiquitin transferase</fullName>
    </recommendedName>
</protein>
<organism evidence="2 3">
    <name type="scientific">Prorocentrum cordatum</name>
    <dbReference type="NCBI Taxonomy" id="2364126"/>
    <lineage>
        <taxon>Eukaryota</taxon>
        <taxon>Sar</taxon>
        <taxon>Alveolata</taxon>
        <taxon>Dinophyceae</taxon>
        <taxon>Prorocentrales</taxon>
        <taxon>Prorocentraceae</taxon>
        <taxon>Prorocentrum</taxon>
    </lineage>
</organism>
<keyword evidence="1" id="KW-0472">Membrane</keyword>
<keyword evidence="1" id="KW-1133">Transmembrane helix</keyword>
<evidence type="ECO:0000256" key="1">
    <source>
        <dbReference type="SAM" id="Phobius"/>
    </source>
</evidence>
<feature type="non-terminal residue" evidence="2">
    <location>
        <position position="1"/>
    </location>
</feature>
<name>A0ABN9TYQ1_9DINO</name>
<accession>A0ABN9TYQ1</accession>
<keyword evidence="3" id="KW-1185">Reference proteome</keyword>
<comment type="caution">
    <text evidence="2">The sequence shown here is derived from an EMBL/GenBank/DDBJ whole genome shotgun (WGS) entry which is preliminary data.</text>
</comment>
<evidence type="ECO:0008006" key="4">
    <source>
        <dbReference type="Google" id="ProtNLM"/>
    </source>
</evidence>
<keyword evidence="1" id="KW-0812">Transmembrane</keyword>
<proteinExistence type="predicted"/>